<protein>
    <submittedName>
        <fullName evidence="1">Uncharacterized protein</fullName>
    </submittedName>
</protein>
<proteinExistence type="predicted"/>
<keyword evidence="2" id="KW-1185">Reference proteome</keyword>
<name>A0A090MUL9_AFIFE</name>
<gene>
    <name evidence="1" type="ORF">BN961_03481</name>
</gene>
<evidence type="ECO:0000313" key="1">
    <source>
        <dbReference type="EMBL" id="CEG10047.1"/>
    </source>
</evidence>
<evidence type="ECO:0000313" key="2">
    <source>
        <dbReference type="Proteomes" id="UP000035762"/>
    </source>
</evidence>
<dbReference type="RefSeq" id="WP_156186930.1">
    <property type="nucleotide sequence ID" value="NZ_CCAZ020000002.1"/>
</dbReference>
<dbReference type="EMBL" id="CCAZ020000002">
    <property type="protein sequence ID" value="CEG10047.1"/>
    <property type="molecule type" value="Genomic_DNA"/>
</dbReference>
<dbReference type="Proteomes" id="UP000035762">
    <property type="component" value="Unassembled WGS sequence"/>
</dbReference>
<reference evidence="1 2" key="1">
    <citation type="journal article" date="2014" name="Genome Announc.">
        <title>Genome Sequence of Afipia felis Strain 76713, Isolated in Hospital Water Using an Amoeba Co-Culture Procedure.</title>
        <authorList>
            <person name="Benamar S."/>
            <person name="La Scola B."/>
            <person name="Croce O."/>
        </authorList>
    </citation>
    <scope>NUCLEOTIDE SEQUENCE [LARGE SCALE GENOMIC DNA]</scope>
    <source>
        <strain evidence="1 2">76713</strain>
    </source>
</reference>
<sequence>MFQFSSETIQHLRAVLDDASAEVQADSPTKALMAEHILRTAATGVRGYDKLREAAVEIARCDAA</sequence>
<comment type="caution">
    <text evidence="1">The sequence shown here is derived from an EMBL/GenBank/DDBJ whole genome shotgun (WGS) entry which is preliminary data.</text>
</comment>
<organism evidence="1 2">
    <name type="scientific">Afipia felis</name>
    <name type="common">Cat scratch disease bacillus</name>
    <dbReference type="NCBI Taxonomy" id="1035"/>
    <lineage>
        <taxon>Bacteria</taxon>
        <taxon>Pseudomonadati</taxon>
        <taxon>Pseudomonadota</taxon>
        <taxon>Alphaproteobacteria</taxon>
        <taxon>Hyphomicrobiales</taxon>
        <taxon>Nitrobacteraceae</taxon>
        <taxon>Afipia</taxon>
    </lineage>
</organism>
<accession>A0A090MUL9</accession>
<dbReference type="AlphaFoldDB" id="A0A090MUL9"/>